<dbReference type="Gene3D" id="2.40.128.20">
    <property type="match status" value="1"/>
</dbReference>
<dbReference type="OrthoDB" id="5911159at2759"/>
<dbReference type="SUPFAM" id="SSF50814">
    <property type="entry name" value="Lipocalins"/>
    <property type="match status" value="1"/>
</dbReference>
<name>G0NIT8_CAEBE</name>
<organism evidence="2">
    <name type="scientific">Caenorhabditis brenneri</name>
    <name type="common">Nematode worm</name>
    <dbReference type="NCBI Taxonomy" id="135651"/>
    <lineage>
        <taxon>Eukaryota</taxon>
        <taxon>Metazoa</taxon>
        <taxon>Ecdysozoa</taxon>
        <taxon>Nematoda</taxon>
        <taxon>Chromadorea</taxon>
        <taxon>Rhabditida</taxon>
        <taxon>Rhabditina</taxon>
        <taxon>Rhabditomorpha</taxon>
        <taxon>Rhabditoidea</taxon>
        <taxon>Rhabditidae</taxon>
        <taxon>Peloderinae</taxon>
        <taxon>Caenorhabditis</taxon>
    </lineage>
</organism>
<sequence length="303" mass="34569">MISGQAYLDNLKQTEQEKIAKLNAAPIKKDIVGDWTLVNSANTEAYLAEKNMGRFHDATFLACNQSFLVNFRQVTQLHLIGNEIVGQLHECIGFQTRKPHYTRKTTVQDEGTNLITMETWYAPEGKFIGFANENRYVKEGLLYIVNQIKKGSARNWESVTCVRVYKKIDKTATEESAKTDFNGTWRPVANDRFEKYCAMHKINGLAKRMMGGAHVSLSVLTFLKEFHNIAFMPRTQFEQKRIARLDEDCNGFTTSFKGNQLVTVGHGIEITRVVQNGKLFITTTKDNVSFMMVYEKICVSICY</sequence>
<keyword evidence="2" id="KW-1185">Reference proteome</keyword>
<dbReference type="InterPro" id="IPR012674">
    <property type="entry name" value="Calycin"/>
</dbReference>
<evidence type="ECO:0000313" key="1">
    <source>
        <dbReference type="EMBL" id="EGT32021.1"/>
    </source>
</evidence>
<gene>
    <name evidence="1" type="ORF">CAEBREN_04696</name>
</gene>
<evidence type="ECO:0000313" key="2">
    <source>
        <dbReference type="Proteomes" id="UP000008068"/>
    </source>
</evidence>
<reference evidence="2" key="1">
    <citation type="submission" date="2011-07" db="EMBL/GenBank/DDBJ databases">
        <authorList>
            <consortium name="Caenorhabditis brenneri Sequencing and Analysis Consortium"/>
            <person name="Wilson R.K."/>
        </authorList>
    </citation>
    <scope>NUCLEOTIDE SEQUENCE [LARGE SCALE GENOMIC DNA]</scope>
    <source>
        <strain evidence="2">PB2801</strain>
    </source>
</reference>
<dbReference type="AlphaFoldDB" id="G0NIT8"/>
<dbReference type="EMBL" id="GL379892">
    <property type="protein sequence ID" value="EGT32021.1"/>
    <property type="molecule type" value="Genomic_DNA"/>
</dbReference>
<protein>
    <submittedName>
        <fullName evidence="1">Uncharacterized protein</fullName>
    </submittedName>
</protein>
<accession>G0NIT8</accession>
<dbReference type="HOGENOM" id="CLU_937593_0_0_1"/>
<dbReference type="InParanoid" id="G0NIT8"/>
<dbReference type="Proteomes" id="UP000008068">
    <property type="component" value="Unassembled WGS sequence"/>
</dbReference>
<proteinExistence type="predicted"/>